<dbReference type="OrthoDB" id="10263073at2759"/>
<dbReference type="RefSeq" id="XP_040639707.1">
    <property type="nucleotide sequence ID" value="XM_040787324.1"/>
</dbReference>
<evidence type="ECO:0000313" key="3">
    <source>
        <dbReference type="Proteomes" id="UP000019804"/>
    </source>
</evidence>
<dbReference type="SUPFAM" id="SSF51182">
    <property type="entry name" value="RmlC-like cupins"/>
    <property type="match status" value="1"/>
</dbReference>
<dbReference type="HOGENOM" id="CLU_030515_0_2_1"/>
<dbReference type="GeneID" id="63702448"/>
<dbReference type="InterPro" id="IPR006045">
    <property type="entry name" value="Cupin_1"/>
</dbReference>
<gene>
    <name evidence="2" type="ORF">EURHEDRAFT_536154</name>
</gene>
<dbReference type="STRING" id="1388766.A0A017SHA5"/>
<evidence type="ECO:0000313" key="2">
    <source>
        <dbReference type="EMBL" id="EYE96019.1"/>
    </source>
</evidence>
<name>A0A017SHA5_ASPRC</name>
<dbReference type="EMBL" id="KK088420">
    <property type="protein sequence ID" value="EYE96019.1"/>
    <property type="molecule type" value="Genomic_DNA"/>
</dbReference>
<feature type="domain" description="Cupin type-1" evidence="1">
    <location>
        <begin position="99"/>
        <end position="221"/>
    </location>
</feature>
<dbReference type="Gene3D" id="2.60.120.10">
    <property type="entry name" value="Jelly Rolls"/>
    <property type="match status" value="2"/>
</dbReference>
<dbReference type="InterPro" id="IPR011051">
    <property type="entry name" value="RmlC_Cupin_sf"/>
</dbReference>
<evidence type="ECO:0000259" key="1">
    <source>
        <dbReference type="SMART" id="SM00835"/>
    </source>
</evidence>
<sequence length="240" mass="26174">MDVNENGQTFIDVTEGEVWFFPKGVPHSIQALDGMLSFCLFLSRKEVLTKDLGIPIFSLDNISQDKLYIFPGTPAPSNISEQNVITLAGLIPLSQSYTYHLSQQPARRIAGSSIKIIDPAAFPIASNFSTAIVIVNPAACGRATLFGPPLTATTFNYMTGDVGYFPQSNSHYIENTGNEKLVFLEVLQADVFTDIALGQWIASTPRDIVKKKLGLSDGMLGMLKIEKQYVVAGTEKGCNF</sequence>
<organism evidence="2 3">
    <name type="scientific">Aspergillus ruber (strain CBS 135680)</name>
    <dbReference type="NCBI Taxonomy" id="1388766"/>
    <lineage>
        <taxon>Eukaryota</taxon>
        <taxon>Fungi</taxon>
        <taxon>Dikarya</taxon>
        <taxon>Ascomycota</taxon>
        <taxon>Pezizomycotina</taxon>
        <taxon>Eurotiomycetes</taxon>
        <taxon>Eurotiomycetidae</taxon>
        <taxon>Eurotiales</taxon>
        <taxon>Aspergillaceae</taxon>
        <taxon>Aspergillus</taxon>
        <taxon>Aspergillus subgen. Aspergillus</taxon>
    </lineage>
</organism>
<proteinExistence type="predicted"/>
<keyword evidence="3" id="KW-1185">Reference proteome</keyword>
<protein>
    <submittedName>
        <fullName evidence="2">RmlC-like cupin</fullName>
    </submittedName>
</protein>
<dbReference type="InterPro" id="IPR014710">
    <property type="entry name" value="RmlC-like_jellyroll"/>
</dbReference>
<dbReference type="SMART" id="SM00835">
    <property type="entry name" value="Cupin_1"/>
    <property type="match status" value="1"/>
</dbReference>
<reference evidence="3" key="1">
    <citation type="journal article" date="2014" name="Nat. Commun.">
        <title>Genomic adaptations of the halophilic Dead Sea filamentous fungus Eurotium rubrum.</title>
        <authorList>
            <person name="Kis-Papo T."/>
            <person name="Weig A.R."/>
            <person name="Riley R."/>
            <person name="Persoh D."/>
            <person name="Salamov A."/>
            <person name="Sun H."/>
            <person name="Lipzen A."/>
            <person name="Wasser S.P."/>
            <person name="Rambold G."/>
            <person name="Grigoriev I.V."/>
            <person name="Nevo E."/>
        </authorList>
    </citation>
    <scope>NUCLEOTIDE SEQUENCE [LARGE SCALE GENOMIC DNA]</scope>
    <source>
        <strain evidence="3">CBS 135680</strain>
    </source>
</reference>
<dbReference type="Proteomes" id="UP000019804">
    <property type="component" value="Unassembled WGS sequence"/>
</dbReference>
<accession>A0A017SHA5</accession>
<dbReference type="AlphaFoldDB" id="A0A017SHA5"/>